<dbReference type="OrthoDB" id="3657224at2759"/>
<dbReference type="HOGENOM" id="CLU_2196463_0_0_1"/>
<dbReference type="EMBL" id="KB445577">
    <property type="protein sequence ID" value="EMD91224.1"/>
    <property type="molecule type" value="Genomic_DNA"/>
</dbReference>
<name>M2TXH6_COCH5</name>
<reference evidence="3" key="2">
    <citation type="journal article" date="2013" name="PLoS Genet.">
        <title>Comparative genome structure, secondary metabolite, and effector coding capacity across Cochliobolus pathogens.</title>
        <authorList>
            <person name="Condon B.J."/>
            <person name="Leng Y."/>
            <person name="Wu D."/>
            <person name="Bushley K.E."/>
            <person name="Ohm R.A."/>
            <person name="Otillar R."/>
            <person name="Martin J."/>
            <person name="Schackwitz W."/>
            <person name="Grimwood J."/>
            <person name="MohdZainudin N."/>
            <person name="Xue C."/>
            <person name="Wang R."/>
            <person name="Manning V.A."/>
            <person name="Dhillon B."/>
            <person name="Tu Z.J."/>
            <person name="Steffenson B.J."/>
            <person name="Salamov A."/>
            <person name="Sun H."/>
            <person name="Lowry S."/>
            <person name="LaButti K."/>
            <person name="Han J."/>
            <person name="Copeland A."/>
            <person name="Lindquist E."/>
            <person name="Barry K."/>
            <person name="Schmutz J."/>
            <person name="Baker S.E."/>
            <person name="Ciuffetti L.M."/>
            <person name="Grigoriev I.V."/>
            <person name="Zhong S."/>
            <person name="Turgeon B.G."/>
        </authorList>
    </citation>
    <scope>NUCLEOTIDE SEQUENCE [LARGE SCALE GENOMIC DNA]</scope>
    <source>
        <strain evidence="3">C5 / ATCC 48332 / race O</strain>
    </source>
</reference>
<evidence type="ECO:0000256" key="1">
    <source>
        <dbReference type="SAM" id="SignalP"/>
    </source>
</evidence>
<sequence length="108" mass="11528">MRFTAATFVLVTAVLPHASAWTVWVNWKSQCGGNSYRVDGIGSTSCQLTNVPADQKKPISLTLTNGRNCVGYMYADRNCGTQVGGAVGNSGTACSADVQFQSWRVECS</sequence>
<reference evidence="2 3" key="1">
    <citation type="journal article" date="2012" name="PLoS Pathog.">
        <title>Diverse lifestyles and strategies of plant pathogenesis encoded in the genomes of eighteen Dothideomycetes fungi.</title>
        <authorList>
            <person name="Ohm R.A."/>
            <person name="Feau N."/>
            <person name="Henrissat B."/>
            <person name="Schoch C.L."/>
            <person name="Horwitz B.A."/>
            <person name="Barry K.W."/>
            <person name="Condon B.J."/>
            <person name="Copeland A.C."/>
            <person name="Dhillon B."/>
            <person name="Glaser F."/>
            <person name="Hesse C.N."/>
            <person name="Kosti I."/>
            <person name="LaButti K."/>
            <person name="Lindquist E.A."/>
            <person name="Lucas S."/>
            <person name="Salamov A.A."/>
            <person name="Bradshaw R.E."/>
            <person name="Ciuffetti L."/>
            <person name="Hamelin R.C."/>
            <person name="Kema G.H.J."/>
            <person name="Lawrence C."/>
            <person name="Scott J.A."/>
            <person name="Spatafora J.W."/>
            <person name="Turgeon B.G."/>
            <person name="de Wit P.J.G.M."/>
            <person name="Zhong S."/>
            <person name="Goodwin S.B."/>
            <person name="Grigoriev I.V."/>
        </authorList>
    </citation>
    <scope>NUCLEOTIDE SEQUENCE [LARGE SCALE GENOMIC DNA]</scope>
    <source>
        <strain evidence="3">C5 / ATCC 48332 / race O</strain>
    </source>
</reference>
<dbReference type="AlphaFoldDB" id="M2TXH6"/>
<organism evidence="2 3">
    <name type="scientific">Cochliobolus heterostrophus (strain C5 / ATCC 48332 / race O)</name>
    <name type="common">Southern corn leaf blight fungus</name>
    <name type="synonym">Bipolaris maydis</name>
    <dbReference type="NCBI Taxonomy" id="701091"/>
    <lineage>
        <taxon>Eukaryota</taxon>
        <taxon>Fungi</taxon>
        <taxon>Dikarya</taxon>
        <taxon>Ascomycota</taxon>
        <taxon>Pezizomycotina</taxon>
        <taxon>Dothideomycetes</taxon>
        <taxon>Pleosporomycetidae</taxon>
        <taxon>Pleosporales</taxon>
        <taxon>Pleosporineae</taxon>
        <taxon>Pleosporaceae</taxon>
        <taxon>Bipolaris</taxon>
    </lineage>
</organism>
<feature type="signal peptide" evidence="1">
    <location>
        <begin position="1"/>
        <end position="20"/>
    </location>
</feature>
<proteinExistence type="predicted"/>
<protein>
    <submittedName>
        <fullName evidence="2">Uncharacterized protein</fullName>
    </submittedName>
</protein>
<accession>M2TXH6</accession>
<keyword evidence="3" id="KW-1185">Reference proteome</keyword>
<dbReference type="OMA" id="PHASAWT"/>
<keyword evidence="1" id="KW-0732">Signal</keyword>
<evidence type="ECO:0000313" key="2">
    <source>
        <dbReference type="EMBL" id="EMD91224.1"/>
    </source>
</evidence>
<dbReference type="Proteomes" id="UP000016936">
    <property type="component" value="Unassembled WGS sequence"/>
</dbReference>
<evidence type="ECO:0000313" key="3">
    <source>
        <dbReference type="Proteomes" id="UP000016936"/>
    </source>
</evidence>
<gene>
    <name evidence="2" type="ORF">COCHEDRAFT_1103765</name>
</gene>
<feature type="chain" id="PRO_5004026317" evidence="1">
    <location>
        <begin position="21"/>
        <end position="108"/>
    </location>
</feature>